<feature type="region of interest" description="Disordered" evidence="1">
    <location>
        <begin position="1"/>
        <end position="102"/>
    </location>
</feature>
<protein>
    <recommendedName>
        <fullName evidence="3">DUF5709 domain-containing protein</fullName>
    </recommendedName>
</protein>
<gene>
    <name evidence="2" type="ORF">KHB02_09080</name>
</gene>
<evidence type="ECO:0008006" key="3">
    <source>
        <dbReference type="Google" id="ProtNLM"/>
    </source>
</evidence>
<name>A0A942Y7M9_9BACI</name>
<organism evidence="2">
    <name type="scientific">Neobacillus citreus</name>
    <dbReference type="NCBI Taxonomy" id="2833578"/>
    <lineage>
        <taxon>Bacteria</taxon>
        <taxon>Bacillati</taxon>
        <taxon>Bacillota</taxon>
        <taxon>Bacilli</taxon>
        <taxon>Bacillales</taxon>
        <taxon>Bacillaceae</taxon>
        <taxon>Neobacillus</taxon>
    </lineage>
</organism>
<sequence length="102" mass="10952">MEGASMSDPGINPVDDYDAQQRREDEIDREHVGPYEVDEAEESLETVTNDAVAGETVEPQTGDGTDDGPTGGAPREGSPDLWEHDGDEDRPDLGNDLGTKPL</sequence>
<proteinExistence type="predicted"/>
<dbReference type="AlphaFoldDB" id="A0A942Y7M9"/>
<evidence type="ECO:0000256" key="1">
    <source>
        <dbReference type="SAM" id="MobiDB-lite"/>
    </source>
</evidence>
<evidence type="ECO:0000313" key="2">
    <source>
        <dbReference type="EMBL" id="MBS4181536.1"/>
    </source>
</evidence>
<reference evidence="2" key="1">
    <citation type="submission" date="2021-05" db="EMBL/GenBank/DDBJ databases">
        <title>Novel Bacillus species.</title>
        <authorList>
            <person name="Liu G."/>
        </authorList>
    </citation>
    <scope>NUCLEOTIDE SEQUENCE</scope>
    <source>
        <strain evidence="2">FJAT-50051</strain>
    </source>
</reference>
<dbReference type="EMBL" id="JAGYPE010000002">
    <property type="protein sequence ID" value="MBS4181536.1"/>
    <property type="molecule type" value="Genomic_DNA"/>
</dbReference>
<feature type="compositionally biased region" description="Basic and acidic residues" evidence="1">
    <location>
        <begin position="19"/>
        <end position="33"/>
    </location>
</feature>
<accession>A0A942Y7M9</accession>
<comment type="caution">
    <text evidence="2">The sequence shown here is derived from an EMBL/GenBank/DDBJ whole genome shotgun (WGS) entry which is preliminary data.</text>
</comment>